<dbReference type="Proteomes" id="UP000322876">
    <property type="component" value="Unassembled WGS sequence"/>
</dbReference>
<gene>
    <name evidence="1" type="ORF">FHQ18_06125</name>
</gene>
<sequence>MDVKFIPSITIPVINNKTSTNKTLSTSKLRLKGKILNIRSARKEEPGKYVITIIVNDYIQNYSELSKKNALIIID</sequence>
<proteinExistence type="predicted"/>
<organism evidence="1 2">
    <name type="scientific">Deferribacter autotrophicus</name>
    <dbReference type="NCBI Taxonomy" id="500465"/>
    <lineage>
        <taxon>Bacteria</taxon>
        <taxon>Pseudomonadati</taxon>
        <taxon>Deferribacterota</taxon>
        <taxon>Deferribacteres</taxon>
        <taxon>Deferribacterales</taxon>
        <taxon>Deferribacteraceae</taxon>
        <taxon>Deferribacter</taxon>
    </lineage>
</organism>
<name>A0A5A8F795_9BACT</name>
<keyword evidence="2" id="KW-1185">Reference proteome</keyword>
<protein>
    <submittedName>
        <fullName evidence="1">Uncharacterized protein</fullName>
    </submittedName>
</protein>
<accession>A0A5A8F795</accession>
<dbReference type="OrthoDB" id="9963095at2"/>
<reference evidence="1 2" key="1">
    <citation type="submission" date="2019-06" db="EMBL/GenBank/DDBJ databases">
        <title>Genomic insights into carbon and energy metabolism of Deferribacter autotrophicus revealed new metabolic traits in the phylum Deferribacteres.</title>
        <authorList>
            <person name="Slobodkin A.I."/>
            <person name="Slobodkina G.B."/>
            <person name="Allioux M."/>
            <person name="Alain K."/>
            <person name="Jebbar M."/>
            <person name="Shadrin V."/>
            <person name="Kublanov I.V."/>
            <person name="Toshchakov S.V."/>
            <person name="Bonch-Osmolovskaya E.A."/>
        </authorList>
    </citation>
    <scope>NUCLEOTIDE SEQUENCE [LARGE SCALE GENOMIC DNA]</scope>
    <source>
        <strain evidence="1 2">SL50</strain>
    </source>
</reference>
<evidence type="ECO:0000313" key="2">
    <source>
        <dbReference type="Proteomes" id="UP000322876"/>
    </source>
</evidence>
<evidence type="ECO:0000313" key="1">
    <source>
        <dbReference type="EMBL" id="KAA0257967.1"/>
    </source>
</evidence>
<dbReference type="AlphaFoldDB" id="A0A5A8F795"/>
<comment type="caution">
    <text evidence="1">The sequence shown here is derived from an EMBL/GenBank/DDBJ whole genome shotgun (WGS) entry which is preliminary data.</text>
</comment>
<dbReference type="RefSeq" id="WP_149266288.1">
    <property type="nucleotide sequence ID" value="NZ_VFJB01000005.1"/>
</dbReference>
<dbReference type="EMBL" id="VFJB01000005">
    <property type="protein sequence ID" value="KAA0257967.1"/>
    <property type="molecule type" value="Genomic_DNA"/>
</dbReference>